<sequence>MIIDFYHEQCLRFDQQVEKLMRDPTHYFQFEQIADVYAAEWLNQFPKGTHCQVSGLDDGTEEYCIYVSFREQSLMIDYAQHIKLVHHDRFGHEHRLG</sequence>
<evidence type="ECO:0000313" key="1">
    <source>
        <dbReference type="EMBL" id="OBX28422.1"/>
    </source>
</evidence>
<dbReference type="AlphaFoldDB" id="A0A1A7RCJ1"/>
<gene>
    <name evidence="1" type="ORF">A9J31_04890</name>
</gene>
<protein>
    <submittedName>
        <fullName evidence="1">Uncharacterized protein</fullName>
    </submittedName>
</protein>
<reference evidence="2" key="1">
    <citation type="submission" date="2016-06" db="EMBL/GenBank/DDBJ databases">
        <authorList>
            <person name="Radolfova-Krizova L."/>
            <person name="Nemec A."/>
        </authorList>
    </citation>
    <scope>NUCLEOTIDE SEQUENCE [LARGE SCALE GENOMIC DNA]</scope>
    <source>
        <strain evidence="2">ANC 4275</strain>
    </source>
</reference>
<dbReference type="Proteomes" id="UP000185753">
    <property type="component" value="Unassembled WGS sequence"/>
</dbReference>
<accession>A0A1A7RCJ1</accession>
<dbReference type="EMBL" id="LZDS01000025">
    <property type="protein sequence ID" value="OBX28422.1"/>
    <property type="molecule type" value="Genomic_DNA"/>
</dbReference>
<dbReference type="RefSeq" id="WP_067764454.1">
    <property type="nucleotide sequence ID" value="NZ_LZDS01000025.1"/>
</dbReference>
<proteinExistence type="predicted"/>
<dbReference type="OrthoDB" id="6711123at2"/>
<evidence type="ECO:0000313" key="2">
    <source>
        <dbReference type="Proteomes" id="UP000185753"/>
    </source>
</evidence>
<name>A0A1A7RCJ1_9GAMM</name>
<keyword evidence="2" id="KW-1185">Reference proteome</keyword>
<comment type="caution">
    <text evidence="1">The sequence shown here is derived from an EMBL/GenBank/DDBJ whole genome shotgun (WGS) entry which is preliminary data.</text>
</comment>
<organism evidence="1 2">
    <name type="scientific">Acinetobacter gandensis</name>
    <dbReference type="NCBI Taxonomy" id="1443941"/>
    <lineage>
        <taxon>Bacteria</taxon>
        <taxon>Pseudomonadati</taxon>
        <taxon>Pseudomonadota</taxon>
        <taxon>Gammaproteobacteria</taxon>
        <taxon>Moraxellales</taxon>
        <taxon>Moraxellaceae</taxon>
        <taxon>Acinetobacter</taxon>
    </lineage>
</organism>
<dbReference type="STRING" id="1443941.A9J31_04890"/>